<evidence type="ECO:0000313" key="1">
    <source>
        <dbReference type="EMBL" id="PKV11010.1"/>
    </source>
</evidence>
<sequence>MAHYIAELIVRAEQAAPAQHREALEECARAIMDLWALARTFPTERGIFESVDRIIEVIDSLHPDAGSYYRNDRWRALEALAIGAGNEIDELLTTALEIDGIARSLIHHVLTLAAQVAGRESAEWLEFAQDLEDEDPYTELRIRIVAMGREQESLERYRIEQLEKRIAQLDQFSAAAQSLRTSLMESLAEAKDSSARRVRMGGAAD</sequence>
<dbReference type="EMBL" id="PHKW01000012">
    <property type="protein sequence ID" value="PKV15161.1"/>
    <property type="molecule type" value="Genomic_DNA"/>
</dbReference>
<evidence type="ECO:0000313" key="2">
    <source>
        <dbReference type="EMBL" id="PKV15161.1"/>
    </source>
</evidence>
<proteinExistence type="predicted"/>
<reference evidence="3 4" key="1">
    <citation type="submission" date="2017-11" db="EMBL/GenBank/DDBJ databases">
        <title>Xanthomonas prunicola sp. nov., a novel pathogen that affects nectarine (Prunus persica var. nectarine) trees.</title>
        <authorList>
            <person name="Lopez M."/>
            <person name="Lopez-Soriano P."/>
            <person name="Garita-Cambronero J."/>
            <person name="Beltran C."/>
            <person name="Taghouti G."/>
            <person name="Portier P."/>
            <person name="Cubero J."/>
            <person name="Fischer-Le Saux M."/>
            <person name="Marco-Noales E."/>
        </authorList>
    </citation>
    <scope>NUCLEOTIDE SEQUENCE [LARGE SCALE GENOMIC DNA]</scope>
    <source>
        <strain evidence="1 3">CFBP8353</strain>
        <strain evidence="2 4">CFBP8354</strain>
    </source>
</reference>
<dbReference type="RefSeq" id="WP_101364850.1">
    <property type="nucleotide sequence ID" value="NZ_PHKV01000011.1"/>
</dbReference>
<gene>
    <name evidence="1" type="ORF">XpruCFBP8353_20285</name>
    <name evidence="2" type="ORF">XpruCFBP8354_20990</name>
</gene>
<dbReference type="EMBL" id="PHKV01000011">
    <property type="protein sequence ID" value="PKV11010.1"/>
    <property type="molecule type" value="Genomic_DNA"/>
</dbReference>
<organism evidence="1 3">
    <name type="scientific">Xanthomonas prunicola</name>
    <dbReference type="NCBI Taxonomy" id="2053930"/>
    <lineage>
        <taxon>Bacteria</taxon>
        <taxon>Pseudomonadati</taxon>
        <taxon>Pseudomonadota</taxon>
        <taxon>Gammaproteobacteria</taxon>
        <taxon>Lysobacterales</taxon>
        <taxon>Lysobacteraceae</taxon>
        <taxon>Xanthomonas</taxon>
    </lineage>
</organism>
<evidence type="ECO:0000313" key="3">
    <source>
        <dbReference type="Proteomes" id="UP000233720"/>
    </source>
</evidence>
<name>A0A2N3REU3_9XANT</name>
<dbReference type="Proteomes" id="UP000233720">
    <property type="component" value="Unassembled WGS sequence"/>
</dbReference>
<protein>
    <submittedName>
        <fullName evidence="1">Uncharacterized protein</fullName>
    </submittedName>
</protein>
<dbReference type="AlphaFoldDB" id="A0A2N3REU3"/>
<keyword evidence="4" id="KW-1185">Reference proteome</keyword>
<accession>A0A2N3REU3</accession>
<comment type="caution">
    <text evidence="1">The sequence shown here is derived from an EMBL/GenBank/DDBJ whole genome shotgun (WGS) entry which is preliminary data.</text>
</comment>
<dbReference type="Proteomes" id="UP000233748">
    <property type="component" value="Unassembled WGS sequence"/>
</dbReference>
<evidence type="ECO:0000313" key="4">
    <source>
        <dbReference type="Proteomes" id="UP000233748"/>
    </source>
</evidence>